<feature type="compositionally biased region" description="Polar residues" evidence="1">
    <location>
        <begin position="72"/>
        <end position="90"/>
    </location>
</feature>
<feature type="compositionally biased region" description="Basic and acidic residues" evidence="1">
    <location>
        <begin position="257"/>
        <end position="270"/>
    </location>
</feature>
<feature type="region of interest" description="Disordered" evidence="1">
    <location>
        <begin position="235"/>
        <end position="299"/>
    </location>
</feature>
<dbReference type="EMBL" id="BKCJ010004525">
    <property type="protein sequence ID" value="GEU61553.1"/>
    <property type="molecule type" value="Genomic_DNA"/>
</dbReference>
<evidence type="ECO:0000313" key="2">
    <source>
        <dbReference type="EMBL" id="GEU61553.1"/>
    </source>
</evidence>
<keyword evidence="2" id="KW-0548">Nucleotidyltransferase</keyword>
<dbReference type="GO" id="GO:0003964">
    <property type="term" value="F:RNA-directed DNA polymerase activity"/>
    <property type="evidence" value="ECO:0007669"/>
    <property type="project" value="UniProtKB-KW"/>
</dbReference>
<feature type="region of interest" description="Disordered" evidence="1">
    <location>
        <begin position="19"/>
        <end position="112"/>
    </location>
</feature>
<protein>
    <submittedName>
        <fullName evidence="2">Reverse transcriptase domain-containing protein</fullName>
    </submittedName>
</protein>
<accession>A0A6L2LIA9</accession>
<keyword evidence="2" id="KW-0695">RNA-directed DNA polymerase</keyword>
<comment type="caution">
    <text evidence="2">The sequence shown here is derived from an EMBL/GenBank/DDBJ whole genome shotgun (WGS) entry which is preliminary data.</text>
</comment>
<keyword evidence="2" id="KW-0808">Transferase</keyword>
<organism evidence="2">
    <name type="scientific">Tanacetum cinerariifolium</name>
    <name type="common">Dalmatian daisy</name>
    <name type="synonym">Chrysanthemum cinerariifolium</name>
    <dbReference type="NCBI Taxonomy" id="118510"/>
    <lineage>
        <taxon>Eukaryota</taxon>
        <taxon>Viridiplantae</taxon>
        <taxon>Streptophyta</taxon>
        <taxon>Embryophyta</taxon>
        <taxon>Tracheophyta</taxon>
        <taxon>Spermatophyta</taxon>
        <taxon>Magnoliopsida</taxon>
        <taxon>eudicotyledons</taxon>
        <taxon>Gunneridae</taxon>
        <taxon>Pentapetalae</taxon>
        <taxon>asterids</taxon>
        <taxon>campanulids</taxon>
        <taxon>Asterales</taxon>
        <taxon>Asteraceae</taxon>
        <taxon>Asteroideae</taxon>
        <taxon>Anthemideae</taxon>
        <taxon>Anthemidinae</taxon>
        <taxon>Tanacetum</taxon>
    </lineage>
</organism>
<name>A0A6L2LIA9_TANCI</name>
<proteinExistence type="predicted"/>
<reference evidence="2" key="1">
    <citation type="journal article" date="2019" name="Sci. Rep.">
        <title>Draft genome of Tanacetum cinerariifolium, the natural source of mosquito coil.</title>
        <authorList>
            <person name="Yamashiro T."/>
            <person name="Shiraishi A."/>
            <person name="Satake H."/>
            <person name="Nakayama K."/>
        </authorList>
    </citation>
    <scope>NUCLEOTIDE SEQUENCE</scope>
</reference>
<sequence>MSDSHSLKEWVKRITLESGETRPQRGYVVPFSSDNDHPTSAFVSQTGKTSRTLNIKPNEGPDLEKKPYPSSLPEQTLASVGKQMAQSQEISFGKQKLSTDREGKRKKQRHGGSSFEVMYEHCFRNLRAKTKAKLKESRTPLVGFSGEVSYPIGTINLSLTIREPGKLWTILMEFTIVKSHSSYNIVLGRTCLRSLGVMASTIHLMIKFPTANGIATMTTKRETLYKCQRIEEAQGPAMEERINPRMQASEFEGTTNKGKEGSRGQAERIGESSSVIQPLPITSEKGTQADKRQRIGRTP</sequence>
<dbReference type="PANTHER" id="PTHR33240:SF15">
    <property type="entry name" value="GAG-PRO-LIKE PROTEIN"/>
    <property type="match status" value="1"/>
</dbReference>
<evidence type="ECO:0000256" key="1">
    <source>
        <dbReference type="SAM" id="MobiDB-lite"/>
    </source>
</evidence>
<dbReference type="AlphaFoldDB" id="A0A6L2LIA9"/>
<gene>
    <name evidence="2" type="ORF">Tci_033531</name>
</gene>
<dbReference type="PANTHER" id="PTHR33240">
    <property type="entry name" value="OS08G0508500 PROTEIN"/>
    <property type="match status" value="1"/>
</dbReference>
<feature type="compositionally biased region" description="Polar residues" evidence="1">
    <location>
        <begin position="41"/>
        <end position="55"/>
    </location>
</feature>